<feature type="domain" description="SIS" evidence="1">
    <location>
        <begin position="59"/>
        <end position="214"/>
    </location>
</feature>
<dbReference type="PROSITE" id="PS51464">
    <property type="entry name" value="SIS"/>
    <property type="match status" value="1"/>
</dbReference>
<dbReference type="InterPro" id="IPR050099">
    <property type="entry name" value="SIS_GmhA/DiaA_subfam"/>
</dbReference>
<reference evidence="2 3" key="1">
    <citation type="submission" date="2019-07" db="EMBL/GenBank/DDBJ databases">
        <title>Whole genome shotgun sequence of Acetobacter oeni NBRC 105207.</title>
        <authorList>
            <person name="Hosoyama A."/>
            <person name="Uohara A."/>
            <person name="Ohji S."/>
            <person name="Ichikawa N."/>
        </authorList>
    </citation>
    <scope>NUCLEOTIDE SEQUENCE [LARGE SCALE GENOMIC DNA]</scope>
    <source>
        <strain evidence="2 3">NBRC 105207</strain>
    </source>
</reference>
<dbReference type="GO" id="GO:0016853">
    <property type="term" value="F:isomerase activity"/>
    <property type="evidence" value="ECO:0007669"/>
    <property type="project" value="UniProtKB-KW"/>
</dbReference>
<organism evidence="2 3">
    <name type="scientific">Acetobacter oeni</name>
    <dbReference type="NCBI Taxonomy" id="304077"/>
    <lineage>
        <taxon>Bacteria</taxon>
        <taxon>Pseudomonadati</taxon>
        <taxon>Pseudomonadota</taxon>
        <taxon>Alphaproteobacteria</taxon>
        <taxon>Acetobacterales</taxon>
        <taxon>Acetobacteraceae</taxon>
        <taxon>Acetobacter</taxon>
    </lineage>
</organism>
<name>A0A511XI29_9PROT</name>
<keyword evidence="2" id="KW-0413">Isomerase</keyword>
<dbReference type="GO" id="GO:0097367">
    <property type="term" value="F:carbohydrate derivative binding"/>
    <property type="evidence" value="ECO:0007669"/>
    <property type="project" value="InterPro"/>
</dbReference>
<dbReference type="InterPro" id="IPR001347">
    <property type="entry name" value="SIS_dom"/>
</dbReference>
<dbReference type="EMBL" id="BJYG01000007">
    <property type="protein sequence ID" value="GEN62602.1"/>
    <property type="molecule type" value="Genomic_DNA"/>
</dbReference>
<dbReference type="Gene3D" id="3.40.50.10490">
    <property type="entry name" value="Glucose-6-phosphate isomerase like protein, domain 1"/>
    <property type="match status" value="1"/>
</dbReference>
<evidence type="ECO:0000259" key="1">
    <source>
        <dbReference type="PROSITE" id="PS51464"/>
    </source>
</evidence>
<dbReference type="CDD" id="cd05006">
    <property type="entry name" value="SIS_GmhA"/>
    <property type="match status" value="1"/>
</dbReference>
<dbReference type="SUPFAM" id="SSF53697">
    <property type="entry name" value="SIS domain"/>
    <property type="match status" value="1"/>
</dbReference>
<dbReference type="Pfam" id="PF13580">
    <property type="entry name" value="SIS_2"/>
    <property type="match status" value="1"/>
</dbReference>
<keyword evidence="3" id="KW-1185">Reference proteome</keyword>
<dbReference type="InterPro" id="IPR046348">
    <property type="entry name" value="SIS_dom_sf"/>
</dbReference>
<sequence length="214" mass="22524">MISRDETKIVGYEAGSAEQSVNSDHGFMTDYLRQSAGAMAAFAEDKVSQAVMLDLAARITRSLDAGGRLLIAGNGGSAADAQHIAGEFTARLMYDRRPLSAVALTTDTSSLTAIGNDYGFADIFSRQLLALGREGDVFLGITTSGRSPNILRGFEVAREAGILAAAFTGHEGIAGAPCDVTLAVPSRWTPVIQQLHITAAHIVCGLVERALCPR</sequence>
<dbReference type="RefSeq" id="WP_242011910.1">
    <property type="nucleotide sequence ID" value="NZ_BJYG01000007.1"/>
</dbReference>
<dbReference type="PANTHER" id="PTHR30390">
    <property type="entry name" value="SEDOHEPTULOSE 7-PHOSPHATE ISOMERASE / DNAA INITIATOR-ASSOCIATING FACTOR FOR REPLICATION INITIATION"/>
    <property type="match status" value="1"/>
</dbReference>
<accession>A0A511XI29</accession>
<comment type="caution">
    <text evidence="2">The sequence shown here is derived from an EMBL/GenBank/DDBJ whole genome shotgun (WGS) entry which is preliminary data.</text>
</comment>
<dbReference type="AlphaFoldDB" id="A0A511XI29"/>
<dbReference type="InterPro" id="IPR035461">
    <property type="entry name" value="GmhA/DiaA"/>
</dbReference>
<protein>
    <submittedName>
        <fullName evidence="2">Phosphoheptose isomerase</fullName>
    </submittedName>
</protein>
<dbReference type="Proteomes" id="UP000321746">
    <property type="component" value="Unassembled WGS sequence"/>
</dbReference>
<proteinExistence type="predicted"/>
<gene>
    <name evidence="2" type="primary">gmhA</name>
    <name evidence="2" type="ORF">AOE01nite_08260</name>
</gene>
<evidence type="ECO:0000313" key="2">
    <source>
        <dbReference type="EMBL" id="GEN62602.1"/>
    </source>
</evidence>
<evidence type="ECO:0000313" key="3">
    <source>
        <dbReference type="Proteomes" id="UP000321746"/>
    </source>
</evidence>
<dbReference type="GO" id="GO:1901135">
    <property type="term" value="P:carbohydrate derivative metabolic process"/>
    <property type="evidence" value="ECO:0007669"/>
    <property type="project" value="InterPro"/>
</dbReference>